<dbReference type="Proteomes" id="UP000230390">
    <property type="component" value="Unassembled WGS sequence"/>
</dbReference>
<organism evidence="1 2">
    <name type="scientific">Massilia eurypsychrophila</name>
    <dbReference type="NCBI Taxonomy" id="1485217"/>
    <lineage>
        <taxon>Bacteria</taxon>
        <taxon>Pseudomonadati</taxon>
        <taxon>Pseudomonadota</taxon>
        <taxon>Betaproteobacteria</taxon>
        <taxon>Burkholderiales</taxon>
        <taxon>Oxalobacteraceae</taxon>
        <taxon>Telluria group</taxon>
        <taxon>Massilia</taxon>
    </lineage>
</organism>
<keyword evidence="2" id="KW-1185">Reference proteome</keyword>
<comment type="caution">
    <text evidence="1">The sequence shown here is derived from an EMBL/GenBank/DDBJ whole genome shotgun (WGS) entry which is preliminary data.</text>
</comment>
<name>A0A2G8TN55_9BURK</name>
<accession>A0A2G8TN55</accession>
<protein>
    <submittedName>
        <fullName evidence="1">Uncharacterized protein</fullName>
    </submittedName>
</protein>
<evidence type="ECO:0000313" key="1">
    <source>
        <dbReference type="EMBL" id="PIL47028.1"/>
    </source>
</evidence>
<dbReference type="EMBL" id="PDOC01000001">
    <property type="protein sequence ID" value="PIL47028.1"/>
    <property type="molecule type" value="Genomic_DNA"/>
</dbReference>
<sequence length="186" mass="19865">MLAALASPAFAGQFACNALSTKKIDCVEEIRSIVTDRFTTRYPASKYKLVVVSGVAHYPNGAFSGSASVWLSAPGQDSPEVASWAMHHFSSSKPGEDALESEKEAIQGATREVMIKLGMAAPATAKAKAKAKAYDPGLTFRQCRNVPVEEMETVVKNVCDAGTYGPTNCRDEASGVLRTVNKRVCD</sequence>
<gene>
    <name evidence="1" type="ORF">CR105_02485</name>
</gene>
<evidence type="ECO:0000313" key="2">
    <source>
        <dbReference type="Proteomes" id="UP000230390"/>
    </source>
</evidence>
<dbReference type="AlphaFoldDB" id="A0A2G8TN55"/>
<proteinExistence type="predicted"/>
<reference evidence="1 2" key="1">
    <citation type="submission" date="2017-10" db="EMBL/GenBank/DDBJ databases">
        <title>Massilia psychrophilum sp. nov., a novel purple-pigmented bacterium isolated from Tianshan glacier, Xinjiang Municipality, China.</title>
        <authorList>
            <person name="Wang H."/>
        </authorList>
    </citation>
    <scope>NUCLEOTIDE SEQUENCE [LARGE SCALE GENOMIC DNA]</scope>
    <source>
        <strain evidence="1 2">JCM 30074</strain>
    </source>
</reference>